<dbReference type="PRINTS" id="PR00344">
    <property type="entry name" value="BCTRLSENSOR"/>
</dbReference>
<dbReference type="InterPro" id="IPR036784">
    <property type="entry name" value="AK/P_DHK_N_sf"/>
</dbReference>
<name>A0A7S0ZAV1_9RHOD</name>
<dbReference type="InterPro" id="IPR004358">
    <property type="entry name" value="Sig_transdc_His_kin-like_C"/>
</dbReference>
<dbReference type="InterPro" id="IPR003594">
    <property type="entry name" value="HATPase_dom"/>
</dbReference>
<proteinExistence type="inferred from homology"/>
<dbReference type="Gene3D" id="1.20.140.20">
    <property type="entry name" value="Alpha-ketoacid/pyruvate dehydrogenase kinase, N-terminal domain"/>
    <property type="match status" value="1"/>
</dbReference>
<dbReference type="SMART" id="SM00387">
    <property type="entry name" value="HATPase_c"/>
    <property type="match status" value="1"/>
</dbReference>
<feature type="domain" description="Histidine kinase" evidence="9">
    <location>
        <begin position="283"/>
        <end position="413"/>
    </location>
</feature>
<comment type="similarity">
    <text evidence="1 8">Belongs to the PDK/BCKDK protein kinase family.</text>
</comment>
<keyword evidence="3 8" id="KW-0547">Nucleotide-binding</keyword>
<dbReference type="PANTHER" id="PTHR11947:SF3">
    <property type="entry name" value="[PYRUVATE DEHYDROGENASE (ACETYL-TRANSFERRING)] KINASE, MITOCHONDRIAL"/>
    <property type="match status" value="1"/>
</dbReference>
<dbReference type="GO" id="GO:0010906">
    <property type="term" value="P:regulation of glucose metabolic process"/>
    <property type="evidence" value="ECO:0007669"/>
    <property type="project" value="TreeGrafter"/>
</dbReference>
<dbReference type="Pfam" id="PF02518">
    <property type="entry name" value="HATPase_c"/>
    <property type="match status" value="1"/>
</dbReference>
<keyword evidence="6 8" id="KW-0496">Mitochondrion</keyword>
<accession>A0A7S0ZAV1</accession>
<dbReference type="PANTHER" id="PTHR11947">
    <property type="entry name" value="PYRUVATE DEHYDROGENASE KINASE"/>
    <property type="match status" value="1"/>
</dbReference>
<evidence type="ECO:0000256" key="6">
    <source>
        <dbReference type="ARBA" id="ARBA00023128"/>
    </source>
</evidence>
<evidence type="ECO:0000256" key="1">
    <source>
        <dbReference type="ARBA" id="ARBA00006155"/>
    </source>
</evidence>
<comment type="subcellular location">
    <subcellularLocation>
        <location evidence="8">Mitochondrion matrix</location>
    </subcellularLocation>
</comment>
<evidence type="ECO:0000313" key="10">
    <source>
        <dbReference type="EMBL" id="CAD8816153.1"/>
    </source>
</evidence>
<gene>
    <name evidence="10" type="ORF">TOLI1172_LOCUS541</name>
</gene>
<dbReference type="InterPro" id="IPR036890">
    <property type="entry name" value="HATPase_C_sf"/>
</dbReference>
<evidence type="ECO:0000256" key="2">
    <source>
        <dbReference type="ARBA" id="ARBA00022679"/>
    </source>
</evidence>
<keyword evidence="5 8" id="KW-0067">ATP-binding</keyword>
<dbReference type="SUPFAM" id="SSF69012">
    <property type="entry name" value="alpha-ketoacid dehydrogenase kinase, N-terminal domain"/>
    <property type="match status" value="1"/>
</dbReference>
<dbReference type="EMBL" id="HBFP01000732">
    <property type="protein sequence ID" value="CAD8816153.1"/>
    <property type="molecule type" value="Transcribed_RNA"/>
</dbReference>
<dbReference type="InterPro" id="IPR018955">
    <property type="entry name" value="BCDHK/PDK_N"/>
</dbReference>
<dbReference type="SUPFAM" id="SSF55874">
    <property type="entry name" value="ATPase domain of HSP90 chaperone/DNA topoisomerase II/histidine kinase"/>
    <property type="match status" value="1"/>
</dbReference>
<evidence type="ECO:0000259" key="9">
    <source>
        <dbReference type="PROSITE" id="PS50109"/>
    </source>
</evidence>
<keyword evidence="4 8" id="KW-0418">Kinase</keyword>
<evidence type="ECO:0000256" key="8">
    <source>
        <dbReference type="RuleBase" id="RU366032"/>
    </source>
</evidence>
<dbReference type="GO" id="GO:0005524">
    <property type="term" value="F:ATP binding"/>
    <property type="evidence" value="ECO:0007669"/>
    <property type="project" value="UniProtKB-UniRule"/>
</dbReference>
<protein>
    <recommendedName>
        <fullName evidence="8">Protein-serine/threonine kinase</fullName>
        <ecNumber evidence="8">2.7.11.-</ecNumber>
    </recommendedName>
</protein>
<dbReference type="GO" id="GO:0004740">
    <property type="term" value="F:pyruvate dehydrogenase (acetyl-transferring) kinase activity"/>
    <property type="evidence" value="ECO:0007669"/>
    <property type="project" value="UniProtKB-EC"/>
</dbReference>
<evidence type="ECO:0000256" key="4">
    <source>
        <dbReference type="ARBA" id="ARBA00022777"/>
    </source>
</evidence>
<dbReference type="EC" id="2.7.11.-" evidence="8"/>
<reference evidence="10" key="1">
    <citation type="submission" date="2021-01" db="EMBL/GenBank/DDBJ databases">
        <authorList>
            <person name="Corre E."/>
            <person name="Pelletier E."/>
            <person name="Niang G."/>
            <person name="Scheremetjew M."/>
            <person name="Finn R."/>
            <person name="Kale V."/>
            <person name="Holt S."/>
            <person name="Cochrane G."/>
            <person name="Meng A."/>
            <person name="Brown T."/>
            <person name="Cohen L."/>
        </authorList>
    </citation>
    <scope>NUCLEOTIDE SEQUENCE</scope>
    <source>
        <strain evidence="10">CCMP3278</strain>
    </source>
</reference>
<dbReference type="PROSITE" id="PS50109">
    <property type="entry name" value="HIS_KIN"/>
    <property type="match status" value="1"/>
</dbReference>
<comment type="catalytic activity">
    <reaction evidence="7">
        <text>L-seryl-[pyruvate dehydrogenase E1 alpha subunit] + ATP = O-phospho-L-seryl-[pyruvate dehydrogenase E1 alpha subunit] + ADP + H(+)</text>
        <dbReference type="Rhea" id="RHEA:23052"/>
        <dbReference type="Rhea" id="RHEA-COMP:13689"/>
        <dbReference type="Rhea" id="RHEA-COMP:13690"/>
        <dbReference type="ChEBI" id="CHEBI:15378"/>
        <dbReference type="ChEBI" id="CHEBI:29999"/>
        <dbReference type="ChEBI" id="CHEBI:30616"/>
        <dbReference type="ChEBI" id="CHEBI:83421"/>
        <dbReference type="ChEBI" id="CHEBI:456216"/>
        <dbReference type="EC" id="2.7.11.2"/>
    </reaction>
</comment>
<keyword evidence="2 8" id="KW-0808">Transferase</keyword>
<sequence>MARLLSRPLDRCASLRFCSSVSNSRQFGAPSELNGSQRLLAEYGSRKPAPLPLRFLKEFGHLHSFNKQLLVSSWLKSELPVRLARRVRELERLPRALCNMPSILRIRETYRASFLEIVSFPTFNLIKNKSTNSSSSRRNSTATETKQREQIETFVNLLKSIYERHQHVARDIAYGLLEFKAFNPNIELAEDTVLQEFLNNFFRSRIAIRLMIGHYISAFEMKKDRVGLINLQCEPGLLAKKAMEASCELAKLHYLTQKVPDIVIMGDLETRFPYVDDHVYFCLREILKNSLRAVIENHADVSIRKGYPPITVVVAEGSEDVTIRISDLGGGIKQRDISKALSYAHTTAPPPRPVSFGSCRTNIFDDNSAGPIAGLGYGLPLSALIARYFGGDIQVMSMEGAGTDVFLYFPRLDDVKG</sequence>
<dbReference type="Gene3D" id="3.30.565.10">
    <property type="entry name" value="Histidine kinase-like ATPase, C-terminal domain"/>
    <property type="match status" value="1"/>
</dbReference>
<organism evidence="10">
    <name type="scientific">Timspurckia oligopyrenoides</name>
    <dbReference type="NCBI Taxonomy" id="708627"/>
    <lineage>
        <taxon>Eukaryota</taxon>
        <taxon>Rhodophyta</taxon>
        <taxon>Bangiophyceae</taxon>
        <taxon>Porphyridiales</taxon>
        <taxon>Porphyridiaceae</taxon>
        <taxon>Timspurckia</taxon>
    </lineage>
</organism>
<dbReference type="Pfam" id="PF10436">
    <property type="entry name" value="BCDHK_Adom3"/>
    <property type="match status" value="1"/>
</dbReference>
<evidence type="ECO:0000256" key="3">
    <source>
        <dbReference type="ARBA" id="ARBA00022741"/>
    </source>
</evidence>
<dbReference type="InterPro" id="IPR005467">
    <property type="entry name" value="His_kinase_dom"/>
</dbReference>
<dbReference type="InterPro" id="IPR039028">
    <property type="entry name" value="BCKD/PDK"/>
</dbReference>
<dbReference type="AlphaFoldDB" id="A0A7S0ZAV1"/>
<dbReference type="GO" id="GO:0005759">
    <property type="term" value="C:mitochondrial matrix"/>
    <property type="evidence" value="ECO:0007669"/>
    <property type="project" value="UniProtKB-SubCell"/>
</dbReference>
<evidence type="ECO:0000256" key="7">
    <source>
        <dbReference type="ARBA" id="ARBA00048201"/>
    </source>
</evidence>
<evidence type="ECO:0000256" key="5">
    <source>
        <dbReference type="ARBA" id="ARBA00022840"/>
    </source>
</evidence>